<dbReference type="SUPFAM" id="SSF55424">
    <property type="entry name" value="FAD/NAD-linked reductases, dimerisation (C-terminal) domain"/>
    <property type="match status" value="1"/>
</dbReference>
<feature type="region of interest" description="Disordered" evidence="5">
    <location>
        <begin position="63"/>
        <end position="89"/>
    </location>
</feature>
<evidence type="ECO:0000256" key="5">
    <source>
        <dbReference type="SAM" id="MobiDB-lite"/>
    </source>
</evidence>
<feature type="domain" description="Reductase C-terminal" evidence="7">
    <location>
        <begin position="427"/>
        <end position="498"/>
    </location>
</feature>
<dbReference type="Gene3D" id="3.30.70.20">
    <property type="match status" value="1"/>
</dbReference>
<evidence type="ECO:0000256" key="1">
    <source>
        <dbReference type="ARBA" id="ARBA00001974"/>
    </source>
</evidence>
<comment type="cofactor">
    <cofactor evidence="1">
        <name>FAD</name>
        <dbReference type="ChEBI" id="CHEBI:57692"/>
    </cofactor>
</comment>
<dbReference type="Proteomes" id="UP001209654">
    <property type="component" value="Unassembled WGS sequence"/>
</dbReference>
<dbReference type="PRINTS" id="PR00368">
    <property type="entry name" value="FADPNR"/>
</dbReference>
<evidence type="ECO:0000256" key="2">
    <source>
        <dbReference type="ARBA" id="ARBA00022630"/>
    </source>
</evidence>
<accession>A0ABQ5MXU1</accession>
<dbReference type="SUPFAM" id="SSF54862">
    <property type="entry name" value="4Fe-4S ferredoxins"/>
    <property type="match status" value="1"/>
</dbReference>
<evidence type="ECO:0000259" key="7">
    <source>
        <dbReference type="Pfam" id="PF14759"/>
    </source>
</evidence>
<keyword evidence="2" id="KW-0285">Flavoprotein</keyword>
<evidence type="ECO:0000313" key="9">
    <source>
        <dbReference type="Proteomes" id="UP001209654"/>
    </source>
</evidence>
<keyword evidence="9" id="KW-1185">Reference proteome</keyword>
<feature type="compositionally biased region" description="Polar residues" evidence="5">
    <location>
        <begin position="549"/>
        <end position="559"/>
    </location>
</feature>
<dbReference type="InterPro" id="IPR050446">
    <property type="entry name" value="FAD-oxidoreductase/Apoptosis"/>
</dbReference>
<dbReference type="PRINTS" id="PR00411">
    <property type="entry name" value="PNDRDTASEI"/>
</dbReference>
<dbReference type="SUPFAM" id="SSF51905">
    <property type="entry name" value="FAD/NAD(P)-binding domain"/>
    <property type="match status" value="2"/>
</dbReference>
<keyword evidence="4" id="KW-0560">Oxidoreductase</keyword>
<reference evidence="8 9" key="1">
    <citation type="journal article" date="2023" name="Int. J. Syst. Evol. Microbiol.">
        <title>Arthrobacter mangrovi sp. nov., an actinobacterium isolated from the rhizosphere of a mangrove.</title>
        <authorList>
            <person name="Hamada M."/>
            <person name="Saitou S."/>
            <person name="Enomoto N."/>
            <person name="Nanri K."/>
            <person name="Hidaka K."/>
            <person name="Miura T."/>
            <person name="Tamura T."/>
        </authorList>
    </citation>
    <scope>NUCLEOTIDE SEQUENCE [LARGE SCALE GENOMIC DNA]</scope>
    <source>
        <strain evidence="8 9">NBRC 112813</strain>
    </source>
</reference>
<name>A0ABQ5MXU1_9MICC</name>
<dbReference type="InterPro" id="IPR023753">
    <property type="entry name" value="FAD/NAD-binding_dom"/>
</dbReference>
<evidence type="ECO:0000256" key="4">
    <source>
        <dbReference type="ARBA" id="ARBA00023002"/>
    </source>
</evidence>
<evidence type="ECO:0000313" key="8">
    <source>
        <dbReference type="EMBL" id="GLB68635.1"/>
    </source>
</evidence>
<dbReference type="Pfam" id="PF13370">
    <property type="entry name" value="Fer4_13"/>
    <property type="match status" value="1"/>
</dbReference>
<comment type="caution">
    <text evidence="8">The sequence shown here is derived from an EMBL/GenBank/DDBJ whole genome shotgun (WGS) entry which is preliminary data.</text>
</comment>
<proteinExistence type="predicted"/>
<dbReference type="Gene3D" id="3.50.50.60">
    <property type="entry name" value="FAD/NAD(P)-binding domain"/>
    <property type="match status" value="2"/>
</dbReference>
<feature type="region of interest" description="Disordered" evidence="5">
    <location>
        <begin position="513"/>
        <end position="559"/>
    </location>
</feature>
<dbReference type="InterPro" id="IPR016156">
    <property type="entry name" value="FAD/NAD-linked_Rdtase_dimer_sf"/>
</dbReference>
<gene>
    <name evidence="8" type="ORF">AHIS1636_30770</name>
</gene>
<feature type="domain" description="FAD/NAD(P)-binding" evidence="6">
    <location>
        <begin position="98"/>
        <end position="404"/>
    </location>
</feature>
<evidence type="ECO:0000259" key="6">
    <source>
        <dbReference type="Pfam" id="PF07992"/>
    </source>
</evidence>
<feature type="compositionally biased region" description="Pro residues" evidence="5">
    <location>
        <begin position="516"/>
        <end position="534"/>
    </location>
</feature>
<keyword evidence="3" id="KW-0274">FAD</keyword>
<organism evidence="8 9">
    <name type="scientific">Arthrobacter mangrovi</name>
    <dbReference type="NCBI Taxonomy" id="2966350"/>
    <lineage>
        <taxon>Bacteria</taxon>
        <taxon>Bacillati</taxon>
        <taxon>Actinomycetota</taxon>
        <taxon>Actinomycetes</taxon>
        <taxon>Micrococcales</taxon>
        <taxon>Micrococcaceae</taxon>
        <taxon>Arthrobacter</taxon>
    </lineage>
</organism>
<evidence type="ECO:0008006" key="10">
    <source>
        <dbReference type="Google" id="ProtNLM"/>
    </source>
</evidence>
<dbReference type="PANTHER" id="PTHR43557:SF2">
    <property type="entry name" value="RIESKE DOMAIN-CONTAINING PROTEIN-RELATED"/>
    <property type="match status" value="1"/>
</dbReference>
<dbReference type="PANTHER" id="PTHR43557">
    <property type="entry name" value="APOPTOSIS-INDUCING FACTOR 1"/>
    <property type="match status" value="1"/>
</dbReference>
<dbReference type="InterPro" id="IPR036188">
    <property type="entry name" value="FAD/NAD-bd_sf"/>
</dbReference>
<dbReference type="EMBL" id="BRVS01000019">
    <property type="protein sequence ID" value="GLB68635.1"/>
    <property type="molecule type" value="Genomic_DNA"/>
</dbReference>
<dbReference type="RefSeq" id="WP_264796728.1">
    <property type="nucleotide sequence ID" value="NZ_BRVS01000019.1"/>
</dbReference>
<dbReference type="InterPro" id="IPR028202">
    <property type="entry name" value="Reductase_C"/>
</dbReference>
<sequence length="559" mass="59219">MRLAVDLTKCQGYGQCAFLAPGVFTMQGDEALVYDPDPDDGQRKRILRAAAACPVQAIELDQPRNLRRQAEGSTASVRPVAGKSADSGKVDEGLPTGRIVIVGASLAGLRAAENLRRNGFEGKLTLVGDEPYEPYDRVPLSKQVLSGWVRPDRTALPRQLGVDAEWRLGVAAAGLDVAGRRVQLADGSAIGFDRLLIATGMRARPWPNPAEAALDGVLTLRTSKDAARLRRRLAAMPERVLVIGAGFIGSEIASACCELGLPVTVAEAGPAPLRAALGESIGAIAGGMQRENGVDLRCGVWVLALEGDDAGRLRRAHLSDGTVLETEVAVAALGGISNSEWLVGSPLAYGPWGVACDAGCRALDADGNVVPGIFVAGDVACAAHPLFGNRFVRLEHWGDAVAQAETAAHNMVSRPDAQLPHLAMPMFWSTQFGCEIKSVGVPSLGAEVVIAQGSVEPRRFVAAYGCDGRIVGAVGFNQNKWLDFYERLIRQGAAFPPAFHQIDEAERHQPFAAAFPNPPVLPPIKEPPPWPSRPPGSRSWTTPAARIPTPSTQNSAAPR</sequence>
<dbReference type="Pfam" id="PF14759">
    <property type="entry name" value="Reductase_C"/>
    <property type="match status" value="1"/>
</dbReference>
<evidence type="ECO:0000256" key="3">
    <source>
        <dbReference type="ARBA" id="ARBA00022827"/>
    </source>
</evidence>
<dbReference type="Pfam" id="PF07992">
    <property type="entry name" value="Pyr_redox_2"/>
    <property type="match status" value="1"/>
</dbReference>
<dbReference type="Gene3D" id="3.30.390.30">
    <property type="match status" value="1"/>
</dbReference>
<protein>
    <recommendedName>
        <fullName evidence="10">Ferredoxin reductase</fullName>
    </recommendedName>
</protein>